<dbReference type="InterPro" id="IPR001347">
    <property type="entry name" value="SIS_dom"/>
</dbReference>
<proteinExistence type="predicted"/>
<reference evidence="4 5" key="1">
    <citation type="submission" date="2018-08" db="EMBL/GenBank/DDBJ databases">
        <title>A genome reference for cultivated species of the human gut microbiota.</title>
        <authorList>
            <person name="Zou Y."/>
            <person name="Xue W."/>
            <person name="Luo G."/>
        </authorList>
    </citation>
    <scope>NUCLEOTIDE SEQUENCE [LARGE SCALE GENOMIC DNA]</scope>
    <source>
        <strain evidence="2 4">AF45-17</strain>
        <strain evidence="3 5">AM28-39</strain>
    </source>
</reference>
<dbReference type="RefSeq" id="WP_117528574.1">
    <property type="nucleotide sequence ID" value="NZ_JAQCWV010000010.1"/>
</dbReference>
<feature type="domain" description="SIS" evidence="1">
    <location>
        <begin position="26"/>
        <end position="155"/>
    </location>
</feature>
<organism evidence="3 5">
    <name type="scientific">Coprococcus catus</name>
    <dbReference type="NCBI Taxonomy" id="116085"/>
    <lineage>
        <taxon>Bacteria</taxon>
        <taxon>Bacillati</taxon>
        <taxon>Bacillota</taxon>
        <taxon>Clostridia</taxon>
        <taxon>Lachnospirales</taxon>
        <taxon>Lachnospiraceae</taxon>
        <taxon>Coprococcus</taxon>
    </lineage>
</organism>
<dbReference type="AlphaFoldDB" id="A0A3E2XQ13"/>
<evidence type="ECO:0000313" key="2">
    <source>
        <dbReference type="EMBL" id="RGB79013.1"/>
    </source>
</evidence>
<name>A0A3E2XQ13_9FIRM</name>
<dbReference type="Proteomes" id="UP000260773">
    <property type="component" value="Unassembled WGS sequence"/>
</dbReference>
<dbReference type="PROSITE" id="PS51464">
    <property type="entry name" value="SIS"/>
    <property type="match status" value="1"/>
</dbReference>
<dbReference type="Pfam" id="PF01380">
    <property type="entry name" value="SIS"/>
    <property type="match status" value="1"/>
</dbReference>
<dbReference type="GO" id="GO:0006002">
    <property type="term" value="P:fructose 6-phosphate metabolic process"/>
    <property type="evidence" value="ECO:0007669"/>
    <property type="project" value="TreeGrafter"/>
</dbReference>
<dbReference type="GO" id="GO:0006047">
    <property type="term" value="P:UDP-N-acetylglucosamine metabolic process"/>
    <property type="evidence" value="ECO:0007669"/>
    <property type="project" value="TreeGrafter"/>
</dbReference>
<dbReference type="EMBL" id="QVFD01000003">
    <property type="protein sequence ID" value="RGC49370.1"/>
    <property type="molecule type" value="Genomic_DNA"/>
</dbReference>
<dbReference type="PANTHER" id="PTHR10937:SF14">
    <property type="entry name" value="FRUCTOSELYSINE 6-PHOSPHATE DEGLYCASE"/>
    <property type="match status" value="1"/>
</dbReference>
<dbReference type="Gene3D" id="3.40.50.10490">
    <property type="entry name" value="Glucose-6-phosphate isomerase like protein, domain 1"/>
    <property type="match status" value="2"/>
</dbReference>
<evidence type="ECO:0000313" key="3">
    <source>
        <dbReference type="EMBL" id="RGC49370.1"/>
    </source>
</evidence>
<comment type="caution">
    <text evidence="3">The sequence shown here is derived from an EMBL/GenBank/DDBJ whole genome shotgun (WGS) entry which is preliminary data.</text>
</comment>
<accession>A0A3E2XQ13</accession>
<evidence type="ECO:0000313" key="4">
    <source>
        <dbReference type="Proteomes" id="UP000260773"/>
    </source>
</evidence>
<dbReference type="CDD" id="cd05710">
    <property type="entry name" value="SIS_1"/>
    <property type="match status" value="1"/>
</dbReference>
<sequence>MLKFDEQKQLDSVNGALALRGRIEEIVDAICAEGYKNICWLGIGGTWASALQAEVHMKEKSAIEFFSENAAEYVTTGNKRVGKGTIVILSSVTGSTIEMVEGVKKAQADGAKVFGFIDKAEAELAKMVDYVISYPANEQLKFFMVADRFMKNAGEFEDYDEYYAEMDAHLAQGLVDVEKAADAFGAAYAEKHCNDKLHYFVGAGNQYGSTYSYAMCYWEEQHWLRTKSIHSAEFFHGMLEIIDKDTPVTVFVGEDSQRRLSERVAAFLPKVCANYTIIDTKDYPIKGISEKYRGSISHLISHAVTQRIDAHIEKINCHPMEIRRYYRQFDY</sequence>
<evidence type="ECO:0000259" key="1">
    <source>
        <dbReference type="PROSITE" id="PS51464"/>
    </source>
</evidence>
<dbReference type="SUPFAM" id="SSF53697">
    <property type="entry name" value="SIS domain"/>
    <property type="match status" value="1"/>
</dbReference>
<dbReference type="EMBL" id="QVEP01000025">
    <property type="protein sequence ID" value="RGB79013.1"/>
    <property type="molecule type" value="Genomic_DNA"/>
</dbReference>
<dbReference type="GO" id="GO:0004360">
    <property type="term" value="F:glutamine-fructose-6-phosphate transaminase (isomerizing) activity"/>
    <property type="evidence" value="ECO:0007669"/>
    <property type="project" value="TreeGrafter"/>
</dbReference>
<protein>
    <submittedName>
        <fullName evidence="3">SIS domain-containing protein</fullName>
    </submittedName>
</protein>
<gene>
    <name evidence="2" type="ORF">DW070_10355</name>
    <name evidence="3" type="ORF">DW747_05350</name>
</gene>
<dbReference type="InterPro" id="IPR024713">
    <property type="entry name" value="Fructosamine_deglycase_FrlB"/>
</dbReference>
<dbReference type="GO" id="GO:0097367">
    <property type="term" value="F:carbohydrate derivative binding"/>
    <property type="evidence" value="ECO:0007669"/>
    <property type="project" value="InterPro"/>
</dbReference>
<dbReference type="PANTHER" id="PTHR10937">
    <property type="entry name" value="GLUCOSAMINE--FRUCTOSE-6-PHOSPHATE AMINOTRANSFERASE, ISOMERIZING"/>
    <property type="match status" value="1"/>
</dbReference>
<dbReference type="InterPro" id="IPR035488">
    <property type="entry name" value="FrlB_SIS"/>
</dbReference>
<dbReference type="Proteomes" id="UP000261231">
    <property type="component" value="Unassembled WGS sequence"/>
</dbReference>
<dbReference type="OrthoDB" id="9782098at2"/>
<dbReference type="GO" id="GO:0006487">
    <property type="term" value="P:protein N-linked glycosylation"/>
    <property type="evidence" value="ECO:0007669"/>
    <property type="project" value="TreeGrafter"/>
</dbReference>
<evidence type="ECO:0000313" key="5">
    <source>
        <dbReference type="Proteomes" id="UP000261231"/>
    </source>
</evidence>
<keyword evidence="5" id="KW-1185">Reference proteome</keyword>
<dbReference type="PIRSF" id="PIRSF009290">
    <property type="entry name" value="FrlB"/>
    <property type="match status" value="1"/>
</dbReference>
<dbReference type="InterPro" id="IPR046348">
    <property type="entry name" value="SIS_dom_sf"/>
</dbReference>